<keyword evidence="12" id="KW-0333">Golgi apparatus</keyword>
<comment type="caution">
    <text evidence="22">The sequence shown here is derived from an EMBL/GenBank/DDBJ whole genome shotgun (WGS) entry which is preliminary data.</text>
</comment>
<keyword evidence="8 21" id="KW-0812">Transmembrane</keyword>
<dbReference type="GO" id="GO:0000139">
    <property type="term" value="C:Golgi membrane"/>
    <property type="evidence" value="ECO:0007669"/>
    <property type="project" value="UniProtKB-SubCell"/>
</dbReference>
<dbReference type="GO" id="GO:0046872">
    <property type="term" value="F:metal ion binding"/>
    <property type="evidence" value="ECO:0007669"/>
    <property type="project" value="UniProtKB-KW"/>
</dbReference>
<keyword evidence="7" id="KW-0808">Transferase</keyword>
<keyword evidence="15" id="KW-0464">Manganese</keyword>
<evidence type="ECO:0000256" key="7">
    <source>
        <dbReference type="ARBA" id="ARBA00022679"/>
    </source>
</evidence>
<evidence type="ECO:0000313" key="22">
    <source>
        <dbReference type="EMBL" id="CAG5077961.1"/>
    </source>
</evidence>
<evidence type="ECO:0000256" key="16">
    <source>
        <dbReference type="ARBA" id="ARBA00030723"/>
    </source>
</evidence>
<protein>
    <recommendedName>
        <fullName evidence="5">Beta-1,4-glucuronyltransferase 1</fullName>
    </recommendedName>
    <alternativeName>
        <fullName evidence="16">I-beta-1,3-N-acetylglucosaminyltransferase</fullName>
    </alternativeName>
    <alternativeName>
        <fullName evidence="19">N-acetyllactosaminide beta-1,3-N-acetylglucosaminyltransferase</fullName>
    </alternativeName>
    <alternativeName>
        <fullName evidence="17">Poly-N-acetyllactosamine extension enzyme</fullName>
    </alternativeName>
    <alternativeName>
        <fullName evidence="18">UDP-GlcNAc:betaGal beta-1,3-N-acetylglucosaminyltransferase 1</fullName>
    </alternativeName>
</protein>
<keyword evidence="14" id="KW-0325">Glycoprotein</keyword>
<evidence type="ECO:0000256" key="17">
    <source>
        <dbReference type="ARBA" id="ARBA00032175"/>
    </source>
</evidence>
<evidence type="ECO:0000256" key="5">
    <source>
        <dbReference type="ARBA" id="ARBA00017962"/>
    </source>
</evidence>
<evidence type="ECO:0000256" key="13">
    <source>
        <dbReference type="ARBA" id="ARBA00023136"/>
    </source>
</evidence>
<comment type="catalytic activity">
    <reaction evidence="20">
        <text>3-O-[beta-D-Xyl-(1-&gt;4)-Rib-ol-P-Rib-ol-P-3-beta-D-GalNAc-(1-&gt;3)-beta-D-GlcNAc-(1-&gt;4)-(O-6-P-alpha-D-Man)]-Thr-[protein] + UDP-alpha-D-glucuronate = 3-O-[beta-D-GlcA-(1-&gt;3)-beta-D-Xyl-(1-&gt;4)-Rib-ol-P-Rib-ol-P-3-beta-D-GalNAc-(1-&gt;3)-beta-D-GlcNAc-(1-&gt;4)-(O-6-P-alpha-D-Man)]-Thr-[protein] + UDP + H(+)</text>
        <dbReference type="Rhea" id="RHEA:46860"/>
        <dbReference type="Rhea" id="RHEA-COMP:15023"/>
        <dbReference type="Rhea" id="RHEA-COMP:17482"/>
        <dbReference type="ChEBI" id="CHEBI:15378"/>
        <dbReference type="ChEBI" id="CHEBI:58052"/>
        <dbReference type="ChEBI" id="CHEBI:58223"/>
        <dbReference type="ChEBI" id="CHEBI:142405"/>
        <dbReference type="ChEBI" id="CHEBI:177336"/>
    </reaction>
</comment>
<dbReference type="EMBL" id="CAJNRD030001117">
    <property type="protein sequence ID" value="CAG5077961.1"/>
    <property type="molecule type" value="Genomic_DNA"/>
</dbReference>
<dbReference type="GO" id="GO:0015020">
    <property type="term" value="F:glucuronosyltransferase activity"/>
    <property type="evidence" value="ECO:0007669"/>
    <property type="project" value="InterPro"/>
</dbReference>
<dbReference type="Pfam" id="PF13896">
    <property type="entry name" value="Glyco_transf_49"/>
    <property type="match status" value="1"/>
</dbReference>
<proteinExistence type="inferred from homology"/>
<gene>
    <name evidence="22" type="ORF">HICCMSTLAB_LOCUS2602</name>
</gene>
<dbReference type="PANTHER" id="PTHR46420">
    <property type="entry name" value="BETA-1,4-GLUCURONYLTRANSFERASE 1"/>
    <property type="match status" value="1"/>
</dbReference>
<keyword evidence="6" id="KW-0328">Glycosyltransferase</keyword>
<evidence type="ECO:0000256" key="19">
    <source>
        <dbReference type="ARBA" id="ARBA00033291"/>
    </source>
</evidence>
<evidence type="ECO:0000256" key="12">
    <source>
        <dbReference type="ARBA" id="ARBA00023034"/>
    </source>
</evidence>
<organism evidence="22 23">
    <name type="scientific">Cotesia congregata</name>
    <name type="common">Parasitoid wasp</name>
    <name type="synonym">Apanteles congregatus</name>
    <dbReference type="NCBI Taxonomy" id="51543"/>
    <lineage>
        <taxon>Eukaryota</taxon>
        <taxon>Metazoa</taxon>
        <taxon>Ecdysozoa</taxon>
        <taxon>Arthropoda</taxon>
        <taxon>Hexapoda</taxon>
        <taxon>Insecta</taxon>
        <taxon>Pterygota</taxon>
        <taxon>Neoptera</taxon>
        <taxon>Endopterygota</taxon>
        <taxon>Hymenoptera</taxon>
        <taxon>Apocrita</taxon>
        <taxon>Ichneumonoidea</taxon>
        <taxon>Braconidae</taxon>
        <taxon>Microgastrinae</taxon>
        <taxon>Cotesia</taxon>
    </lineage>
</organism>
<sequence>MSNHSRTVSLLSVTALCIINITLTFFLLQSPTCDPSEIPEELKYEAVTTWDVESQPEDNKSTQCLPPHTYLNPKMNLINTSHSRENILNLDIRLGRYDNRRLFKTFDTVLIGTRFAELSTTNLVCLATQTSLEKLHSLVQVAHHWTGSISVALYSAGDEEFEALQKYIVFLRKCYTPVLERINFSLAMPRSKLPSKQPRSFEPPMDFGCSRPEATLNDLVNKISKEHTNWRVRNVYPQNHMRNLARKNCQTDWVFLTDIDIIPSIGLANSINLFLRDTERCDKCAYVIPTYEIDTRVRFPGNKTELVRLARKGLARPFHWKVFIHNQYATNFTRWVLDVAPESKNYKNIIAGKAYISHNVTDFEFLYEPFYIAKDIVPPHDERFMGYGYTRNTQVYEMFIAGYQFKVLSPVFTIHWGLQTRKSRSVWRERQNIINRRQFEQFKKEIYTKYMHNTLGLINTFY</sequence>
<dbReference type="PANTHER" id="PTHR46420:SF1">
    <property type="entry name" value="BETA-1,4-GLUCURONYLTRANSFERASE 1"/>
    <property type="match status" value="1"/>
</dbReference>
<evidence type="ECO:0000256" key="6">
    <source>
        <dbReference type="ARBA" id="ARBA00022676"/>
    </source>
</evidence>
<keyword evidence="9" id="KW-0479">Metal-binding</keyword>
<evidence type="ECO:0000256" key="14">
    <source>
        <dbReference type="ARBA" id="ARBA00023180"/>
    </source>
</evidence>
<accession>A0A8J2H642</accession>
<dbReference type="UniPathway" id="UPA00378"/>
<dbReference type="OrthoDB" id="6479716at2759"/>
<dbReference type="InterPro" id="IPR043189">
    <property type="entry name" value="B4GAT1"/>
</dbReference>
<feature type="transmembrane region" description="Helical" evidence="21">
    <location>
        <begin position="7"/>
        <end position="28"/>
    </location>
</feature>
<comment type="similarity">
    <text evidence="4">Belongs to the glycosyltransferase 49 family.</text>
</comment>
<evidence type="ECO:0000256" key="15">
    <source>
        <dbReference type="ARBA" id="ARBA00023211"/>
    </source>
</evidence>
<keyword evidence="23" id="KW-1185">Reference proteome</keyword>
<evidence type="ECO:0000256" key="4">
    <source>
        <dbReference type="ARBA" id="ARBA00008539"/>
    </source>
</evidence>
<evidence type="ECO:0000256" key="21">
    <source>
        <dbReference type="SAM" id="Phobius"/>
    </source>
</evidence>
<dbReference type="Proteomes" id="UP000786811">
    <property type="component" value="Unassembled WGS sequence"/>
</dbReference>
<evidence type="ECO:0000256" key="8">
    <source>
        <dbReference type="ARBA" id="ARBA00022692"/>
    </source>
</evidence>
<keyword evidence="10" id="KW-0735">Signal-anchor</keyword>
<evidence type="ECO:0000256" key="10">
    <source>
        <dbReference type="ARBA" id="ARBA00022968"/>
    </source>
</evidence>
<name>A0A8J2H642_COTCN</name>
<evidence type="ECO:0000256" key="11">
    <source>
        <dbReference type="ARBA" id="ARBA00022989"/>
    </source>
</evidence>
<evidence type="ECO:0000256" key="3">
    <source>
        <dbReference type="ARBA" id="ARBA00004922"/>
    </source>
</evidence>
<evidence type="ECO:0000256" key="9">
    <source>
        <dbReference type="ARBA" id="ARBA00022723"/>
    </source>
</evidence>
<dbReference type="AlphaFoldDB" id="A0A8J2H642"/>
<evidence type="ECO:0000256" key="1">
    <source>
        <dbReference type="ARBA" id="ARBA00001936"/>
    </source>
</evidence>
<evidence type="ECO:0000256" key="20">
    <source>
        <dbReference type="ARBA" id="ARBA00047852"/>
    </source>
</evidence>
<evidence type="ECO:0000313" key="23">
    <source>
        <dbReference type="Proteomes" id="UP000786811"/>
    </source>
</evidence>
<comment type="cofactor">
    <cofactor evidence="1">
        <name>Mn(2+)</name>
        <dbReference type="ChEBI" id="CHEBI:29035"/>
    </cofactor>
</comment>
<evidence type="ECO:0000256" key="2">
    <source>
        <dbReference type="ARBA" id="ARBA00004323"/>
    </source>
</evidence>
<keyword evidence="13 21" id="KW-0472">Membrane</keyword>
<comment type="subcellular location">
    <subcellularLocation>
        <location evidence="2">Golgi apparatus membrane</location>
        <topology evidence="2">Single-pass type II membrane protein</topology>
    </subcellularLocation>
</comment>
<keyword evidence="11 21" id="KW-1133">Transmembrane helix</keyword>
<reference evidence="22" key="1">
    <citation type="submission" date="2021-04" db="EMBL/GenBank/DDBJ databases">
        <authorList>
            <person name="Chebbi M.A.C M."/>
        </authorList>
    </citation>
    <scope>NUCLEOTIDE SEQUENCE</scope>
</reference>
<dbReference type="GO" id="GO:0035269">
    <property type="term" value="P:protein O-linked glycosylation via mannose"/>
    <property type="evidence" value="ECO:0007669"/>
    <property type="project" value="TreeGrafter"/>
</dbReference>
<evidence type="ECO:0000256" key="18">
    <source>
        <dbReference type="ARBA" id="ARBA00032181"/>
    </source>
</evidence>
<comment type="pathway">
    <text evidence="3">Protein modification; protein glycosylation.</text>
</comment>